<feature type="transmembrane region" description="Helical" evidence="8">
    <location>
        <begin position="129"/>
        <end position="151"/>
    </location>
</feature>
<evidence type="ECO:0000313" key="10">
    <source>
        <dbReference type="EMBL" id="KAJ7383198.1"/>
    </source>
</evidence>
<keyword evidence="3 8" id="KW-1133">Transmembrane helix</keyword>
<evidence type="ECO:0000256" key="4">
    <source>
        <dbReference type="ARBA" id="ARBA00023040"/>
    </source>
</evidence>
<feature type="domain" description="G-protein coupled receptors family 1 profile" evidence="9">
    <location>
        <begin position="105"/>
        <end position="229"/>
    </location>
</feature>
<name>A0A9W9ZLT6_9CNID</name>
<keyword evidence="7" id="KW-0807">Transducer</keyword>
<dbReference type="Pfam" id="PF00001">
    <property type="entry name" value="7tm_1"/>
    <property type="match status" value="2"/>
</dbReference>
<keyword evidence="4" id="KW-0297">G-protein coupled receptor</keyword>
<dbReference type="EMBL" id="MU825905">
    <property type="protein sequence ID" value="KAJ7383198.1"/>
    <property type="molecule type" value="Genomic_DNA"/>
</dbReference>
<comment type="subcellular location">
    <subcellularLocation>
        <location evidence="1">Membrane</location>
        <topology evidence="1">Multi-pass membrane protein</topology>
    </subcellularLocation>
</comment>
<accession>A0A9W9ZLT6</accession>
<dbReference type="AlphaFoldDB" id="A0A9W9ZLT6"/>
<organism evidence="10 11">
    <name type="scientific">Desmophyllum pertusum</name>
    <dbReference type="NCBI Taxonomy" id="174260"/>
    <lineage>
        <taxon>Eukaryota</taxon>
        <taxon>Metazoa</taxon>
        <taxon>Cnidaria</taxon>
        <taxon>Anthozoa</taxon>
        <taxon>Hexacorallia</taxon>
        <taxon>Scleractinia</taxon>
        <taxon>Caryophylliina</taxon>
        <taxon>Caryophylliidae</taxon>
        <taxon>Desmophyllum</taxon>
    </lineage>
</organism>
<dbReference type="InterPro" id="IPR050125">
    <property type="entry name" value="GPCR_opsins"/>
</dbReference>
<dbReference type="PANTHER" id="PTHR24240">
    <property type="entry name" value="OPSIN"/>
    <property type="match status" value="1"/>
</dbReference>
<evidence type="ECO:0000256" key="2">
    <source>
        <dbReference type="ARBA" id="ARBA00022692"/>
    </source>
</evidence>
<dbReference type="Gene3D" id="1.20.1070.10">
    <property type="entry name" value="Rhodopsin 7-helix transmembrane proteins"/>
    <property type="match status" value="2"/>
</dbReference>
<dbReference type="Proteomes" id="UP001163046">
    <property type="component" value="Unassembled WGS sequence"/>
</dbReference>
<evidence type="ECO:0000256" key="1">
    <source>
        <dbReference type="ARBA" id="ARBA00004141"/>
    </source>
</evidence>
<evidence type="ECO:0000256" key="8">
    <source>
        <dbReference type="SAM" id="Phobius"/>
    </source>
</evidence>
<keyword evidence="11" id="KW-1185">Reference proteome</keyword>
<comment type="caution">
    <text evidence="10">The sequence shown here is derived from an EMBL/GenBank/DDBJ whole genome shotgun (WGS) entry which is preliminary data.</text>
</comment>
<dbReference type="InterPro" id="IPR017452">
    <property type="entry name" value="GPCR_Rhodpsn_7TM"/>
</dbReference>
<dbReference type="InterPro" id="IPR000276">
    <property type="entry name" value="GPCR_Rhodpsn"/>
</dbReference>
<feature type="domain" description="G-protein coupled receptors family 1 profile" evidence="9">
    <location>
        <begin position="48"/>
        <end position="89"/>
    </location>
</feature>
<dbReference type="SUPFAM" id="SSF81321">
    <property type="entry name" value="Family A G protein-coupled receptor-like"/>
    <property type="match status" value="1"/>
</dbReference>
<dbReference type="PRINTS" id="PR00237">
    <property type="entry name" value="GPCRRHODOPSN"/>
</dbReference>
<evidence type="ECO:0000259" key="9">
    <source>
        <dbReference type="PROSITE" id="PS50262"/>
    </source>
</evidence>
<evidence type="ECO:0000256" key="5">
    <source>
        <dbReference type="ARBA" id="ARBA00023136"/>
    </source>
</evidence>
<sequence length="271" mass="30764">QTCDLHAMSTEAPNMPTNFSNNPTFKWQSFYLGYGIVMFVILLIGFLGNLLTILVLRQRQHRRKSITPLMMNLAIADLLIVVFGYPVIISNNLNGDLMRAGSPFCIWSGFINSTTGITSIATLTAMSGVVAGFFIPLMLITMFHYLTYRLIKRRSQSSDRFIQLRRQKYQQKIVFMTTAAILAFLLSWSPYCIVSFAAIIKGSHVLSSGEAEVPELMAKASVIYNPIVYTLMNEGFRRTLWGLLVETTRLWNQVTHGMRQTTFPVQRQPWS</sequence>
<evidence type="ECO:0000256" key="6">
    <source>
        <dbReference type="ARBA" id="ARBA00023170"/>
    </source>
</evidence>
<evidence type="ECO:0000313" key="11">
    <source>
        <dbReference type="Proteomes" id="UP001163046"/>
    </source>
</evidence>
<keyword evidence="5 8" id="KW-0472">Membrane</keyword>
<feature type="transmembrane region" description="Helical" evidence="8">
    <location>
        <begin position="68"/>
        <end position="89"/>
    </location>
</feature>
<keyword evidence="6" id="KW-0675">Receptor</keyword>
<reference evidence="10" key="1">
    <citation type="submission" date="2023-01" db="EMBL/GenBank/DDBJ databases">
        <title>Genome assembly of the deep-sea coral Lophelia pertusa.</title>
        <authorList>
            <person name="Herrera S."/>
            <person name="Cordes E."/>
        </authorList>
    </citation>
    <scope>NUCLEOTIDE SEQUENCE</scope>
    <source>
        <strain evidence="10">USNM1676648</strain>
        <tissue evidence="10">Polyp</tissue>
    </source>
</reference>
<dbReference type="PROSITE" id="PS50262">
    <property type="entry name" value="G_PROTEIN_RECEP_F1_2"/>
    <property type="match status" value="2"/>
</dbReference>
<feature type="non-terminal residue" evidence="10">
    <location>
        <position position="271"/>
    </location>
</feature>
<dbReference type="GO" id="GO:0004930">
    <property type="term" value="F:G protein-coupled receptor activity"/>
    <property type="evidence" value="ECO:0007669"/>
    <property type="project" value="UniProtKB-KW"/>
</dbReference>
<evidence type="ECO:0000256" key="3">
    <source>
        <dbReference type="ARBA" id="ARBA00022989"/>
    </source>
</evidence>
<gene>
    <name evidence="10" type="ORF">OS493_030356</name>
</gene>
<feature type="transmembrane region" description="Helical" evidence="8">
    <location>
        <begin position="172"/>
        <end position="191"/>
    </location>
</feature>
<dbReference type="OrthoDB" id="5988006at2759"/>
<proteinExistence type="predicted"/>
<protein>
    <recommendedName>
        <fullName evidence="9">G-protein coupled receptors family 1 profile domain-containing protein</fullName>
    </recommendedName>
</protein>
<evidence type="ECO:0000256" key="7">
    <source>
        <dbReference type="ARBA" id="ARBA00023224"/>
    </source>
</evidence>
<feature type="transmembrane region" description="Helical" evidence="8">
    <location>
        <begin position="31"/>
        <end position="56"/>
    </location>
</feature>
<keyword evidence="2 8" id="KW-0812">Transmembrane</keyword>
<dbReference type="GO" id="GO:0016020">
    <property type="term" value="C:membrane"/>
    <property type="evidence" value="ECO:0007669"/>
    <property type="project" value="UniProtKB-SubCell"/>
</dbReference>